<evidence type="ECO:0000256" key="6">
    <source>
        <dbReference type="ARBA" id="ARBA00081214"/>
    </source>
</evidence>
<dbReference type="EMBL" id="OU963867">
    <property type="protein sequence ID" value="CAH0392441.1"/>
    <property type="molecule type" value="Genomic_DNA"/>
</dbReference>
<evidence type="ECO:0000256" key="4">
    <source>
        <dbReference type="ARBA" id="ARBA00022786"/>
    </source>
</evidence>
<evidence type="ECO:0000256" key="2">
    <source>
        <dbReference type="ARBA" id="ARBA00022614"/>
    </source>
</evidence>
<dbReference type="Pfam" id="PF22964">
    <property type="entry name" value="ZER1-like_2nd"/>
    <property type="match status" value="1"/>
</dbReference>
<dbReference type="AlphaFoldDB" id="A0A9P0AIC9"/>
<evidence type="ECO:0000256" key="1">
    <source>
        <dbReference type="ARBA" id="ARBA00009420"/>
    </source>
</evidence>
<dbReference type="InterPro" id="IPR016024">
    <property type="entry name" value="ARM-type_fold"/>
</dbReference>
<feature type="domain" description="Protein zer-1 homolog-like C-terminal" evidence="7">
    <location>
        <begin position="417"/>
        <end position="774"/>
    </location>
</feature>
<dbReference type="InterPro" id="IPR055142">
    <property type="entry name" value="ZER1-like_C"/>
</dbReference>
<proteinExistence type="inferred from homology"/>
<dbReference type="InterPro" id="IPR032675">
    <property type="entry name" value="LRR_dom_sf"/>
</dbReference>
<sequence length="786" mass="88873">MISFVDLSSFDSGNEPPTLLQQCFHYVAENLETICDKTNSGLELSNGVVLPREICDRLLAEYQQKRKTLDDEFASVFKNNERTKLTRVSVKNSGISDDGLAMLVRHQLEILDLRKCSSVSFKSLDTINQHGNKLRCLVVGDGVHLFPERFEPGSPDAGKSMYQSILLNTPNLRSLAIHNMPVKKSKPAHYFLQLLSPLQQLQHLDLSGCRQMADLARSLQLASLDNLKSLILHNTKDATSSKVVTGICSLRNLEVLDISQFDEREGKYEMPDLTLATIVKSLPKLKSLDISGTNLAGTGVADAQILSSDFMKKRDCDENFKSVYRARKSDIAGLSSRADNPLEFLGLYGTDHKACYRHDIPASLISGDATECQLVTAALKYIDRPIIIQRVLSDLYHRFRNESISNVLQVLSIILSAMDRHISERNIQISGSAIIFYIVKIRDKVNMSVKTKRHIITALLNAMDAFADDDTMMRNGCLVLSHFKIPKDVIFEYKRLATALILVVAKKNQDIFVRRISIYLLNSLACQVSEDHKELLGQLGAISWVLEIINEKLSKEEFDDVLDVAWSIIWNVTDETPLNSERFLNKNGMDLFLGCLEAFPDKEQLLRNMIGLIGNVAEVKHLRPRLMQQSYVKVFCDLVNSQCDGIEVSYNAAGVLSHLASDGPEAWTIESPTREEVLRRIVEVVDTWDLNLERNINYRSFHPILRLAQTHHIPQCQHWAVWALANLTKVYPDKYCSLVEQEGGIEILQKLINDDGPFPRSKELARMVLTQCQESQNRREYTSDYD</sequence>
<dbReference type="InterPro" id="IPR056845">
    <property type="entry name" value="LRR_Zer-1"/>
</dbReference>
<dbReference type="Proteomes" id="UP001152759">
    <property type="component" value="Chromosome 6"/>
</dbReference>
<keyword evidence="3" id="KW-0677">Repeat</keyword>
<dbReference type="SUPFAM" id="SSF48371">
    <property type="entry name" value="ARM repeat"/>
    <property type="match status" value="1"/>
</dbReference>
<evidence type="ECO:0000259" key="7">
    <source>
        <dbReference type="Pfam" id="PF22964"/>
    </source>
</evidence>
<dbReference type="PANTHER" id="PTHR12904:SF23">
    <property type="entry name" value="PROTEIN ZER-1 HOMOLOG"/>
    <property type="match status" value="1"/>
</dbReference>
<dbReference type="KEGG" id="btab:109030079"/>
<dbReference type="GO" id="GO:0031462">
    <property type="term" value="C:Cul2-RING ubiquitin ligase complex"/>
    <property type="evidence" value="ECO:0007669"/>
    <property type="project" value="TreeGrafter"/>
</dbReference>
<comment type="similarity">
    <text evidence="1">Belongs to the zyg-11 family.</text>
</comment>
<dbReference type="FunFam" id="1.25.10.10:FF:000111">
    <property type="entry name" value="Protein zer-1 homolog"/>
    <property type="match status" value="1"/>
</dbReference>
<dbReference type="InterPro" id="IPR011989">
    <property type="entry name" value="ARM-like"/>
</dbReference>
<evidence type="ECO:0000256" key="5">
    <source>
        <dbReference type="ARBA" id="ARBA00067612"/>
    </source>
</evidence>
<keyword evidence="10" id="KW-1185">Reference proteome</keyword>
<evidence type="ECO:0000313" key="10">
    <source>
        <dbReference type="Proteomes" id="UP001152759"/>
    </source>
</evidence>
<feature type="domain" description="Zer-1-like leucine-rich repeats region" evidence="8">
    <location>
        <begin position="193"/>
        <end position="350"/>
    </location>
</feature>
<protein>
    <recommendedName>
        <fullName evidence="5">Protein zer-1 homolog</fullName>
    </recommendedName>
    <alternativeName>
        <fullName evidence="6">Zyg-11 homolog B-like protein</fullName>
    </alternativeName>
</protein>
<dbReference type="Pfam" id="PF25013">
    <property type="entry name" value="LRR_Zer-1"/>
    <property type="match status" value="1"/>
</dbReference>
<dbReference type="InterPro" id="IPR051341">
    <property type="entry name" value="Zyg-11_UBL_adapter"/>
</dbReference>
<name>A0A9P0AIC9_BEMTA</name>
<dbReference type="Gene3D" id="1.25.10.10">
    <property type="entry name" value="Leucine-rich Repeat Variant"/>
    <property type="match status" value="1"/>
</dbReference>
<keyword evidence="2" id="KW-0433">Leucine-rich repeat</keyword>
<evidence type="ECO:0000256" key="3">
    <source>
        <dbReference type="ARBA" id="ARBA00022737"/>
    </source>
</evidence>
<keyword evidence="4" id="KW-0833">Ubl conjugation pathway</keyword>
<dbReference type="PANTHER" id="PTHR12904">
    <property type="match status" value="1"/>
</dbReference>
<organism evidence="9 10">
    <name type="scientific">Bemisia tabaci</name>
    <name type="common">Sweetpotato whitefly</name>
    <name type="synonym">Aleurodes tabaci</name>
    <dbReference type="NCBI Taxonomy" id="7038"/>
    <lineage>
        <taxon>Eukaryota</taxon>
        <taxon>Metazoa</taxon>
        <taxon>Ecdysozoa</taxon>
        <taxon>Arthropoda</taxon>
        <taxon>Hexapoda</taxon>
        <taxon>Insecta</taxon>
        <taxon>Pterygota</taxon>
        <taxon>Neoptera</taxon>
        <taxon>Paraneoptera</taxon>
        <taxon>Hemiptera</taxon>
        <taxon>Sternorrhyncha</taxon>
        <taxon>Aleyrodoidea</taxon>
        <taxon>Aleyrodidae</taxon>
        <taxon>Aleyrodinae</taxon>
        <taxon>Bemisia</taxon>
    </lineage>
</organism>
<accession>A0A9P0AIC9</accession>
<evidence type="ECO:0000259" key="8">
    <source>
        <dbReference type="Pfam" id="PF25013"/>
    </source>
</evidence>
<dbReference type="SUPFAM" id="SSF52047">
    <property type="entry name" value="RNI-like"/>
    <property type="match status" value="1"/>
</dbReference>
<evidence type="ECO:0000313" key="9">
    <source>
        <dbReference type="EMBL" id="CAH0392441.1"/>
    </source>
</evidence>
<dbReference type="OrthoDB" id="5783533at2759"/>
<dbReference type="Gene3D" id="3.80.10.10">
    <property type="entry name" value="Ribonuclease Inhibitor"/>
    <property type="match status" value="1"/>
</dbReference>
<reference evidence="9" key="1">
    <citation type="submission" date="2021-12" db="EMBL/GenBank/DDBJ databases">
        <authorList>
            <person name="King R."/>
        </authorList>
    </citation>
    <scope>NUCLEOTIDE SEQUENCE</scope>
</reference>
<gene>
    <name evidence="9" type="ORF">BEMITA_LOCUS10962</name>
</gene>